<evidence type="ECO:0000259" key="9">
    <source>
        <dbReference type="PROSITE" id="PS50081"/>
    </source>
</evidence>
<dbReference type="Proteomes" id="UP000005237">
    <property type="component" value="Unassembled WGS sequence"/>
</dbReference>
<feature type="region of interest" description="Disordered" evidence="7">
    <location>
        <begin position="156"/>
        <end position="190"/>
    </location>
</feature>
<evidence type="ECO:0000256" key="1">
    <source>
        <dbReference type="ARBA" id="ARBA00005843"/>
    </source>
</evidence>
<dbReference type="InterPro" id="IPR017441">
    <property type="entry name" value="Protein_kinase_ATP_BS"/>
</dbReference>
<dbReference type="FunFam" id="3.30.200.20:FF:000911">
    <property type="entry name" value="Protein CBR-KSR-1"/>
    <property type="match status" value="1"/>
</dbReference>
<dbReference type="PANTHER" id="PTHR44329">
    <property type="entry name" value="SERINE/THREONINE-PROTEIN KINASE TNNI3K-RELATED"/>
    <property type="match status" value="1"/>
</dbReference>
<dbReference type="GO" id="GO:0008270">
    <property type="term" value="F:zinc ion binding"/>
    <property type="evidence" value="ECO:0007669"/>
    <property type="project" value="UniProtKB-KW"/>
</dbReference>
<evidence type="ECO:0000256" key="7">
    <source>
        <dbReference type="SAM" id="MobiDB-lite"/>
    </source>
</evidence>
<keyword evidence="6" id="KW-0547">Nucleotide-binding</keyword>
<evidence type="ECO:0000313" key="11">
    <source>
        <dbReference type="Proteomes" id="UP000005237"/>
    </source>
</evidence>
<sequence length="527" mass="59664">MSRDEEQKRRYSVVSETTHASSWNTLFDHLNSTSGSISQSRTASSTTTATSTGAGGVAVAAAAAAAPPTPTIRPQFSITHTMVSTKSRYIGFKKCAHCRRFLMHFAVKQDQEIYSCDVCRIRVHEGCLDHLTTSCLITTQYVGCLVENAVMRSNKKRWDPTTSPTTSSASFPQSPVSMNNRSESHVHSSMMSQMTSTIGTGLGGSCADIVDDDLERMITWEDVTIRPEDVEYRGRVGEGRFGTVYHAHYHGDVAVKFVNMNCVDEERRVDVFKADVVTPYKNSRHDHLALFLGYLADPSTNTYAIVTNYYHHKTLYHRIHESSEDFETYWSLQISLQICQAMSYLHKKHILHKDLRSKNILIDKANKVVVADFALLKLERLATPHRTYSMMVPNHWLDYISPEIAGSLTIGSDRIVEHTELPFSNESDVYSFGTIFFELLMRKMPSGSLPWEIKLYEKVIGTKAALSRIDTQTQRIDTQLTELLMKCWNYQSTNRPQFSSVVKSLNALIRKKETMARRSIAHENPLF</sequence>
<dbReference type="GO" id="GO:0040025">
    <property type="term" value="P:vulval development"/>
    <property type="evidence" value="ECO:0007669"/>
    <property type="project" value="EnsemblMetazoa"/>
</dbReference>
<dbReference type="InterPro" id="IPR001245">
    <property type="entry name" value="Ser-Thr/Tyr_kinase_cat_dom"/>
</dbReference>
<dbReference type="SUPFAM" id="SSF57889">
    <property type="entry name" value="Cysteine-rich domain"/>
    <property type="match status" value="1"/>
</dbReference>
<evidence type="ECO:0000256" key="3">
    <source>
        <dbReference type="ARBA" id="ARBA00022771"/>
    </source>
</evidence>
<dbReference type="InterPro" id="IPR011009">
    <property type="entry name" value="Kinase-like_dom_sf"/>
</dbReference>
<dbReference type="PROSITE" id="PS50081">
    <property type="entry name" value="ZF_DAG_PE_2"/>
    <property type="match status" value="1"/>
</dbReference>
<dbReference type="InterPro" id="IPR051681">
    <property type="entry name" value="Ser/Thr_Kinases-Pseudokinases"/>
</dbReference>
<dbReference type="Gene3D" id="3.30.200.20">
    <property type="entry name" value="Phosphorylase Kinase, domain 1"/>
    <property type="match status" value="1"/>
</dbReference>
<accession>A0A8R1IC36</accession>
<evidence type="ECO:0000256" key="6">
    <source>
        <dbReference type="PROSITE-ProRule" id="PRU10141"/>
    </source>
</evidence>
<dbReference type="GO" id="GO:0007265">
    <property type="term" value="P:Ras protein signal transduction"/>
    <property type="evidence" value="ECO:0007669"/>
    <property type="project" value="EnsemblMetazoa"/>
</dbReference>
<dbReference type="GO" id="GO:0051321">
    <property type="term" value="P:meiotic cell cycle"/>
    <property type="evidence" value="ECO:0007669"/>
    <property type="project" value="UniProtKB-KW"/>
</dbReference>
<feature type="compositionally biased region" description="Polar residues" evidence="7">
    <location>
        <begin position="176"/>
        <end position="190"/>
    </location>
</feature>
<feature type="compositionally biased region" description="Low complexity" evidence="7">
    <location>
        <begin position="160"/>
        <end position="175"/>
    </location>
</feature>
<dbReference type="GO" id="GO:0004674">
    <property type="term" value="F:protein serine/threonine kinase activity"/>
    <property type="evidence" value="ECO:0007669"/>
    <property type="project" value="TreeGrafter"/>
</dbReference>
<evidence type="ECO:0000313" key="10">
    <source>
        <dbReference type="EnsemblMetazoa" id="CJA20531.1"/>
    </source>
</evidence>
<protein>
    <recommendedName>
        <fullName evidence="12">Non-specific serine/threonine protein kinase</fullName>
    </recommendedName>
</protein>
<evidence type="ECO:0000256" key="5">
    <source>
        <dbReference type="ARBA" id="ARBA00023254"/>
    </source>
</evidence>
<keyword evidence="2" id="KW-0479">Metal-binding</keyword>
<evidence type="ECO:0000256" key="2">
    <source>
        <dbReference type="ARBA" id="ARBA00022723"/>
    </source>
</evidence>
<dbReference type="Pfam" id="PF07714">
    <property type="entry name" value="PK_Tyr_Ser-Thr"/>
    <property type="match status" value="1"/>
</dbReference>
<dbReference type="GO" id="GO:0045138">
    <property type="term" value="P:nematode male tail tip morphogenesis"/>
    <property type="evidence" value="ECO:0007669"/>
    <property type="project" value="EnsemblMetazoa"/>
</dbReference>
<dbReference type="PROSITE" id="PS00109">
    <property type="entry name" value="PROTEIN_KINASE_TYR"/>
    <property type="match status" value="1"/>
</dbReference>
<keyword evidence="4" id="KW-0862">Zinc</keyword>
<keyword evidence="6" id="KW-0067">ATP-binding</keyword>
<dbReference type="InterPro" id="IPR046349">
    <property type="entry name" value="C1-like_sf"/>
</dbReference>
<evidence type="ECO:0000256" key="4">
    <source>
        <dbReference type="ARBA" id="ARBA00022833"/>
    </source>
</evidence>
<dbReference type="SMART" id="SM00109">
    <property type="entry name" value="C1"/>
    <property type="match status" value="1"/>
</dbReference>
<dbReference type="PROSITE" id="PS00107">
    <property type="entry name" value="PROTEIN_KINASE_ATP"/>
    <property type="match status" value="1"/>
</dbReference>
<keyword evidence="5" id="KW-0469">Meiosis</keyword>
<name>A0A8R1IC36_CAEJA</name>
<feature type="domain" description="Protein kinase" evidence="8">
    <location>
        <begin position="230"/>
        <end position="509"/>
    </location>
</feature>
<dbReference type="PROSITE" id="PS50011">
    <property type="entry name" value="PROTEIN_KINASE_DOM"/>
    <property type="match status" value="1"/>
</dbReference>
<keyword evidence="11" id="KW-1185">Reference proteome</keyword>
<dbReference type="GO" id="GO:0005524">
    <property type="term" value="F:ATP binding"/>
    <property type="evidence" value="ECO:0007669"/>
    <property type="project" value="UniProtKB-UniRule"/>
</dbReference>
<proteinExistence type="inferred from homology"/>
<dbReference type="InterPro" id="IPR008266">
    <property type="entry name" value="Tyr_kinase_AS"/>
</dbReference>
<evidence type="ECO:0008006" key="12">
    <source>
        <dbReference type="Google" id="ProtNLM"/>
    </source>
</evidence>
<feature type="binding site" evidence="6">
    <location>
        <position position="256"/>
    </location>
    <ligand>
        <name>ATP</name>
        <dbReference type="ChEBI" id="CHEBI:30616"/>
    </ligand>
</feature>
<dbReference type="EnsemblMetazoa" id="CJA20531.1">
    <property type="protein sequence ID" value="CJA20531.1"/>
    <property type="gene ID" value="WBGene00176103"/>
</dbReference>
<dbReference type="InterPro" id="IPR002219">
    <property type="entry name" value="PKC_DAG/PE"/>
</dbReference>
<reference evidence="11" key="1">
    <citation type="submission" date="2010-08" db="EMBL/GenBank/DDBJ databases">
        <authorList>
            <consortium name="Caenorhabditis japonica Sequencing Consortium"/>
            <person name="Wilson R.K."/>
        </authorList>
    </citation>
    <scope>NUCLEOTIDE SEQUENCE [LARGE SCALE GENOMIC DNA]</scope>
    <source>
        <strain evidence="11">DF5081</strain>
    </source>
</reference>
<reference evidence="10" key="2">
    <citation type="submission" date="2022-06" db="UniProtKB">
        <authorList>
            <consortium name="EnsemblMetazoa"/>
        </authorList>
    </citation>
    <scope>IDENTIFICATION</scope>
    <source>
        <strain evidence="10">DF5081</strain>
    </source>
</reference>
<dbReference type="AlphaFoldDB" id="A0A8R1IC36"/>
<dbReference type="PANTHER" id="PTHR44329:SF253">
    <property type="entry name" value="KINASE SUPPRESSOR OF RAS 2"/>
    <property type="match status" value="1"/>
</dbReference>
<evidence type="ECO:0000259" key="8">
    <source>
        <dbReference type="PROSITE" id="PS50011"/>
    </source>
</evidence>
<dbReference type="SUPFAM" id="SSF56112">
    <property type="entry name" value="Protein kinase-like (PK-like)"/>
    <property type="match status" value="1"/>
</dbReference>
<keyword evidence="3" id="KW-0863">Zinc-finger</keyword>
<comment type="similarity">
    <text evidence="1">Belongs to the protein kinase superfamily. TKL Ser/Thr protein kinase family.</text>
</comment>
<dbReference type="Gene3D" id="3.30.60.20">
    <property type="match status" value="1"/>
</dbReference>
<dbReference type="GO" id="GO:0040026">
    <property type="term" value="P:positive regulation of vulval development"/>
    <property type="evidence" value="ECO:0007669"/>
    <property type="project" value="EnsemblMetazoa"/>
</dbReference>
<dbReference type="CDD" id="cd00029">
    <property type="entry name" value="C1"/>
    <property type="match status" value="1"/>
</dbReference>
<organism evidence="10 11">
    <name type="scientific">Caenorhabditis japonica</name>
    <dbReference type="NCBI Taxonomy" id="281687"/>
    <lineage>
        <taxon>Eukaryota</taxon>
        <taxon>Metazoa</taxon>
        <taxon>Ecdysozoa</taxon>
        <taxon>Nematoda</taxon>
        <taxon>Chromadorea</taxon>
        <taxon>Rhabditida</taxon>
        <taxon>Rhabditina</taxon>
        <taxon>Rhabditomorpha</taxon>
        <taxon>Rhabditoidea</taxon>
        <taxon>Rhabditidae</taxon>
        <taxon>Peloderinae</taxon>
        <taxon>Caenorhabditis</taxon>
    </lineage>
</organism>
<dbReference type="Gene3D" id="1.10.510.10">
    <property type="entry name" value="Transferase(Phosphotransferase) domain 1"/>
    <property type="match status" value="1"/>
</dbReference>
<dbReference type="InterPro" id="IPR000719">
    <property type="entry name" value="Prot_kinase_dom"/>
</dbReference>
<feature type="domain" description="Phorbol-ester/DAG-type" evidence="9">
    <location>
        <begin position="79"/>
        <end position="135"/>
    </location>
</feature>